<evidence type="ECO:0008006" key="4">
    <source>
        <dbReference type="Google" id="ProtNLM"/>
    </source>
</evidence>
<sequence>MSRLMLFIGLLLSSLVTLSSALCIMCPNCDYDWINNTVGAECLQKWTCDDATMRHHCETLLVLMTWRFADLIWLQEVGGGLKSGPEAICRESGGIDSKCVDAKDVYHWGSPGHCIAASGTVSQ</sequence>
<feature type="signal peptide" evidence="1">
    <location>
        <begin position="1"/>
        <end position="21"/>
    </location>
</feature>
<keyword evidence="1" id="KW-0732">Signal</keyword>
<evidence type="ECO:0000313" key="3">
    <source>
        <dbReference type="Proteomes" id="UP000027265"/>
    </source>
</evidence>
<reference evidence="3" key="1">
    <citation type="journal article" date="2014" name="Proc. Natl. Acad. Sci. U.S.A.">
        <title>Extensive sampling of basidiomycete genomes demonstrates inadequacy of the white-rot/brown-rot paradigm for wood decay fungi.</title>
        <authorList>
            <person name="Riley R."/>
            <person name="Salamov A.A."/>
            <person name="Brown D.W."/>
            <person name="Nagy L.G."/>
            <person name="Floudas D."/>
            <person name="Held B.W."/>
            <person name="Levasseur A."/>
            <person name="Lombard V."/>
            <person name="Morin E."/>
            <person name="Otillar R."/>
            <person name="Lindquist E.A."/>
            <person name="Sun H."/>
            <person name="LaButti K.M."/>
            <person name="Schmutz J."/>
            <person name="Jabbour D."/>
            <person name="Luo H."/>
            <person name="Baker S.E."/>
            <person name="Pisabarro A.G."/>
            <person name="Walton J.D."/>
            <person name="Blanchette R.A."/>
            <person name="Henrissat B."/>
            <person name="Martin F."/>
            <person name="Cullen D."/>
            <person name="Hibbett D.S."/>
            <person name="Grigoriev I.V."/>
        </authorList>
    </citation>
    <scope>NUCLEOTIDE SEQUENCE [LARGE SCALE GENOMIC DNA]</scope>
    <source>
        <strain evidence="3">MUCL 33604</strain>
    </source>
</reference>
<keyword evidence="3" id="KW-1185">Reference proteome</keyword>
<dbReference type="HOGENOM" id="CLU_2073511_0_0_1"/>
<accession>A0A067Q197</accession>
<organism evidence="2 3">
    <name type="scientific">Jaapia argillacea MUCL 33604</name>
    <dbReference type="NCBI Taxonomy" id="933084"/>
    <lineage>
        <taxon>Eukaryota</taxon>
        <taxon>Fungi</taxon>
        <taxon>Dikarya</taxon>
        <taxon>Basidiomycota</taxon>
        <taxon>Agaricomycotina</taxon>
        <taxon>Agaricomycetes</taxon>
        <taxon>Agaricomycetidae</taxon>
        <taxon>Jaapiales</taxon>
        <taxon>Jaapiaceae</taxon>
        <taxon>Jaapia</taxon>
    </lineage>
</organism>
<evidence type="ECO:0000313" key="2">
    <source>
        <dbReference type="EMBL" id="KDQ59900.1"/>
    </source>
</evidence>
<protein>
    <recommendedName>
        <fullName evidence="4">Endonuclease/exonuclease/phosphatase domain-containing protein</fullName>
    </recommendedName>
</protein>
<proteinExistence type="predicted"/>
<dbReference type="Proteomes" id="UP000027265">
    <property type="component" value="Unassembled WGS sequence"/>
</dbReference>
<gene>
    <name evidence="2" type="ORF">JAAARDRAFT_33479</name>
</gene>
<evidence type="ECO:0000256" key="1">
    <source>
        <dbReference type="SAM" id="SignalP"/>
    </source>
</evidence>
<dbReference type="AlphaFoldDB" id="A0A067Q197"/>
<dbReference type="EMBL" id="KL197715">
    <property type="protein sequence ID" value="KDQ59900.1"/>
    <property type="molecule type" value="Genomic_DNA"/>
</dbReference>
<feature type="chain" id="PRO_5001647861" description="Endonuclease/exonuclease/phosphatase domain-containing protein" evidence="1">
    <location>
        <begin position="22"/>
        <end position="123"/>
    </location>
</feature>
<dbReference type="InParanoid" id="A0A067Q197"/>
<name>A0A067Q197_9AGAM</name>